<proteinExistence type="inferred from homology"/>
<dbReference type="PANTHER" id="PTHR33048">
    <property type="entry name" value="PTH11-LIKE INTEGRAL MEMBRANE PROTEIN (AFU_ORTHOLOGUE AFUA_5G11245)"/>
    <property type="match status" value="1"/>
</dbReference>
<reference evidence="9 10" key="1">
    <citation type="submission" date="2015-04" db="EMBL/GenBank/DDBJ databases">
        <authorList>
            <person name="Syromyatnikov M.Y."/>
            <person name="Popov V.N."/>
        </authorList>
    </citation>
    <scope>NUCLEOTIDE SEQUENCE [LARGE SCALE GENOMIC DNA]</scope>
    <source>
        <strain evidence="9">WF-38-12</strain>
    </source>
</reference>
<feature type="transmembrane region" description="Helical" evidence="7">
    <location>
        <begin position="50"/>
        <end position="74"/>
    </location>
</feature>
<keyword evidence="2 7" id="KW-0812">Transmembrane</keyword>
<comment type="similarity">
    <text evidence="5">Belongs to the SAT4 family.</text>
</comment>
<dbReference type="Pfam" id="PF20684">
    <property type="entry name" value="Fung_rhodopsin"/>
    <property type="match status" value="1"/>
</dbReference>
<evidence type="ECO:0000256" key="6">
    <source>
        <dbReference type="SAM" id="MobiDB-lite"/>
    </source>
</evidence>
<dbReference type="GO" id="GO:0016020">
    <property type="term" value="C:membrane"/>
    <property type="evidence" value="ECO:0007669"/>
    <property type="project" value="UniProtKB-SubCell"/>
</dbReference>
<feature type="region of interest" description="Disordered" evidence="6">
    <location>
        <begin position="319"/>
        <end position="371"/>
    </location>
</feature>
<evidence type="ECO:0000256" key="4">
    <source>
        <dbReference type="ARBA" id="ARBA00023136"/>
    </source>
</evidence>
<feature type="domain" description="Rhodopsin" evidence="8">
    <location>
        <begin position="32"/>
        <end position="278"/>
    </location>
</feature>
<dbReference type="Proteomes" id="UP000054383">
    <property type="component" value="Unassembled WGS sequence"/>
</dbReference>
<keyword evidence="10" id="KW-1185">Reference proteome</keyword>
<dbReference type="InterPro" id="IPR052337">
    <property type="entry name" value="SAT4-like"/>
</dbReference>
<dbReference type="STRING" id="28573.A0A0U1LYL4"/>
<evidence type="ECO:0000256" key="1">
    <source>
        <dbReference type="ARBA" id="ARBA00004141"/>
    </source>
</evidence>
<evidence type="ECO:0000256" key="3">
    <source>
        <dbReference type="ARBA" id="ARBA00022989"/>
    </source>
</evidence>
<feature type="transmembrane region" description="Helical" evidence="7">
    <location>
        <begin position="183"/>
        <end position="204"/>
    </location>
</feature>
<comment type="subcellular location">
    <subcellularLocation>
        <location evidence="1">Membrane</location>
        <topology evidence="1">Multi-pass membrane protein</topology>
    </subcellularLocation>
</comment>
<feature type="compositionally biased region" description="Polar residues" evidence="6">
    <location>
        <begin position="342"/>
        <end position="354"/>
    </location>
</feature>
<gene>
    <name evidence="9" type="ORF">PISL3812_05465</name>
</gene>
<dbReference type="InterPro" id="IPR049326">
    <property type="entry name" value="Rhodopsin_dom_fungi"/>
</dbReference>
<evidence type="ECO:0000256" key="2">
    <source>
        <dbReference type="ARBA" id="ARBA00022692"/>
    </source>
</evidence>
<accession>A0A0U1LYL4</accession>
<evidence type="ECO:0000313" key="9">
    <source>
        <dbReference type="EMBL" id="CRG88435.1"/>
    </source>
</evidence>
<feature type="transmembrane region" description="Helical" evidence="7">
    <location>
        <begin position="20"/>
        <end position="38"/>
    </location>
</feature>
<keyword evidence="3 7" id="KW-1133">Transmembrane helix</keyword>
<feature type="transmembrane region" description="Helical" evidence="7">
    <location>
        <begin position="254"/>
        <end position="278"/>
    </location>
</feature>
<evidence type="ECO:0000256" key="7">
    <source>
        <dbReference type="SAM" id="Phobius"/>
    </source>
</evidence>
<sequence>MSTGSTKLMVSEPQLLSTAYATIAITTTFTGLRMALRFTYRKGGFQTEDVLVMLSWVFFIALAVMYIVVTPPLYRVDKAIGTGALYPTMEEDALLMIKIFFANTMVFWVVLWSVKLSLLFLYRRLFEGLPGQMRWWWGVFLFTVVTLIGCIISNFTSCQNMHAWFTPGLCSTHRDITAQLASLYFSFAVDVLTDIMIMLLPLKLIWILRLPLSQKFAIGTLFSIGIICVVMAIVRTVQIGSQAKSDSTPSSSWLAFWGMIEAGIAVVIGTLPVLAIFFRSQHASRRGYNTSNQYHYQNESEYSNMHGKKNSLSQGFLMSDRSRSSQPSLEAPKRARYGGISITRTLEVTQTSESNDMDPLHDSYMKPPYPS</sequence>
<name>A0A0U1LYL4_TALIS</name>
<dbReference type="OMA" id="SGMEYWT"/>
<feature type="transmembrane region" description="Helical" evidence="7">
    <location>
        <begin position="216"/>
        <end position="234"/>
    </location>
</feature>
<feature type="transmembrane region" description="Helical" evidence="7">
    <location>
        <begin position="135"/>
        <end position="155"/>
    </location>
</feature>
<protein>
    <recommendedName>
        <fullName evidence="8">Rhodopsin domain-containing protein</fullName>
    </recommendedName>
</protein>
<feature type="transmembrane region" description="Helical" evidence="7">
    <location>
        <begin position="94"/>
        <end position="114"/>
    </location>
</feature>
<organism evidence="9 10">
    <name type="scientific">Talaromyces islandicus</name>
    <name type="common">Penicillium islandicum</name>
    <dbReference type="NCBI Taxonomy" id="28573"/>
    <lineage>
        <taxon>Eukaryota</taxon>
        <taxon>Fungi</taxon>
        <taxon>Dikarya</taxon>
        <taxon>Ascomycota</taxon>
        <taxon>Pezizomycotina</taxon>
        <taxon>Eurotiomycetes</taxon>
        <taxon>Eurotiomycetidae</taxon>
        <taxon>Eurotiales</taxon>
        <taxon>Trichocomaceae</taxon>
        <taxon>Talaromyces</taxon>
        <taxon>Talaromyces sect. Islandici</taxon>
    </lineage>
</organism>
<evidence type="ECO:0000256" key="5">
    <source>
        <dbReference type="ARBA" id="ARBA00038359"/>
    </source>
</evidence>
<dbReference type="PANTHER" id="PTHR33048:SF146">
    <property type="entry name" value="INTEGRAL MEMBRANE PROTEIN"/>
    <property type="match status" value="1"/>
</dbReference>
<evidence type="ECO:0000259" key="8">
    <source>
        <dbReference type="Pfam" id="PF20684"/>
    </source>
</evidence>
<evidence type="ECO:0000313" key="10">
    <source>
        <dbReference type="Proteomes" id="UP000054383"/>
    </source>
</evidence>
<dbReference type="OrthoDB" id="444631at2759"/>
<dbReference type="AlphaFoldDB" id="A0A0U1LYL4"/>
<dbReference type="EMBL" id="CVMT01000004">
    <property type="protein sequence ID" value="CRG88435.1"/>
    <property type="molecule type" value="Genomic_DNA"/>
</dbReference>
<keyword evidence="4 7" id="KW-0472">Membrane</keyword>